<keyword evidence="12" id="KW-1185">Reference proteome</keyword>
<reference evidence="11" key="1">
    <citation type="submission" date="2020-06" db="EMBL/GenBank/DDBJ databases">
        <title>Draft genome of Bugula neritina, a colonial animal packing powerful symbionts and potential medicines.</title>
        <authorList>
            <person name="Rayko M."/>
        </authorList>
    </citation>
    <scope>NUCLEOTIDE SEQUENCE [LARGE SCALE GENOMIC DNA]</scope>
    <source>
        <strain evidence="11">Kwan_BN1</strain>
    </source>
</reference>
<evidence type="ECO:0000256" key="9">
    <source>
        <dbReference type="RuleBase" id="RU003823"/>
    </source>
</evidence>
<proteinExistence type="inferred from homology"/>
<comment type="similarity">
    <text evidence="2 9">Belongs to the universal ribosomal protein uS5 family.</text>
</comment>
<feature type="domain" description="S5 DRBM" evidence="10">
    <location>
        <begin position="170"/>
        <end position="234"/>
    </location>
</feature>
<evidence type="ECO:0000256" key="5">
    <source>
        <dbReference type="ARBA" id="ARBA00023274"/>
    </source>
</evidence>
<evidence type="ECO:0000256" key="4">
    <source>
        <dbReference type="ARBA" id="ARBA00023128"/>
    </source>
</evidence>
<dbReference type="InterPro" id="IPR048584">
    <property type="entry name" value="Ribosomal_uS5m_N"/>
</dbReference>
<dbReference type="InterPro" id="IPR000851">
    <property type="entry name" value="Ribosomal_uS5"/>
</dbReference>
<dbReference type="SUPFAM" id="SSF54768">
    <property type="entry name" value="dsRNA-binding domain-like"/>
    <property type="match status" value="1"/>
</dbReference>
<dbReference type="PROSITE" id="PS50881">
    <property type="entry name" value="S5_DSRBD"/>
    <property type="match status" value="1"/>
</dbReference>
<dbReference type="Gene3D" id="3.30.160.20">
    <property type="match status" value="1"/>
</dbReference>
<comment type="subcellular location">
    <subcellularLocation>
        <location evidence="1">Mitochondrion</location>
    </subcellularLocation>
</comment>
<dbReference type="PANTHER" id="PTHR48277">
    <property type="entry name" value="MITOCHONDRIAL RIBOSOMAL PROTEIN S5"/>
    <property type="match status" value="1"/>
</dbReference>
<evidence type="ECO:0000313" key="12">
    <source>
        <dbReference type="Proteomes" id="UP000593567"/>
    </source>
</evidence>
<dbReference type="Pfam" id="PF00333">
    <property type="entry name" value="Ribosomal_S5"/>
    <property type="match status" value="1"/>
</dbReference>
<dbReference type="Pfam" id="PF03719">
    <property type="entry name" value="Ribosomal_S5_C"/>
    <property type="match status" value="1"/>
</dbReference>
<dbReference type="GO" id="GO:0003723">
    <property type="term" value="F:RNA binding"/>
    <property type="evidence" value="ECO:0007669"/>
    <property type="project" value="InterPro"/>
</dbReference>
<organism evidence="11 12">
    <name type="scientific">Bugula neritina</name>
    <name type="common">Brown bryozoan</name>
    <name type="synonym">Sertularia neritina</name>
    <dbReference type="NCBI Taxonomy" id="10212"/>
    <lineage>
        <taxon>Eukaryota</taxon>
        <taxon>Metazoa</taxon>
        <taxon>Spiralia</taxon>
        <taxon>Lophotrochozoa</taxon>
        <taxon>Bryozoa</taxon>
        <taxon>Gymnolaemata</taxon>
        <taxon>Cheilostomatida</taxon>
        <taxon>Flustrina</taxon>
        <taxon>Buguloidea</taxon>
        <taxon>Bugulidae</taxon>
        <taxon>Bugula</taxon>
    </lineage>
</organism>
<dbReference type="Gene3D" id="3.30.230.10">
    <property type="match status" value="1"/>
</dbReference>
<dbReference type="GO" id="GO:0003735">
    <property type="term" value="F:structural constituent of ribosome"/>
    <property type="evidence" value="ECO:0007669"/>
    <property type="project" value="UniProtKB-UniRule"/>
</dbReference>
<evidence type="ECO:0000256" key="2">
    <source>
        <dbReference type="ARBA" id="ARBA00008945"/>
    </source>
</evidence>
<dbReference type="GO" id="GO:0006412">
    <property type="term" value="P:translation"/>
    <property type="evidence" value="ECO:0007669"/>
    <property type="project" value="InterPro"/>
</dbReference>
<dbReference type="GO" id="GO:0005743">
    <property type="term" value="C:mitochondrial inner membrane"/>
    <property type="evidence" value="ECO:0007669"/>
    <property type="project" value="UniProtKB-ARBA"/>
</dbReference>
<evidence type="ECO:0000256" key="1">
    <source>
        <dbReference type="ARBA" id="ARBA00004173"/>
    </source>
</evidence>
<dbReference type="GO" id="GO:0005763">
    <property type="term" value="C:mitochondrial small ribosomal subunit"/>
    <property type="evidence" value="ECO:0007669"/>
    <property type="project" value="UniProtKB-ARBA"/>
</dbReference>
<evidence type="ECO:0000256" key="8">
    <source>
        <dbReference type="PROSITE-ProRule" id="PRU00268"/>
    </source>
</evidence>
<protein>
    <recommendedName>
        <fullName evidence="6">Small ribosomal subunit protein uS5m</fullName>
    </recommendedName>
    <alternativeName>
        <fullName evidence="7">28S ribosomal protein S5, mitochondrial</fullName>
    </alternativeName>
</protein>
<evidence type="ECO:0000313" key="11">
    <source>
        <dbReference type="EMBL" id="KAF6035395.1"/>
    </source>
</evidence>
<dbReference type="InterPro" id="IPR020568">
    <property type="entry name" value="Ribosomal_Su5_D2-typ_SF"/>
</dbReference>
<dbReference type="OrthoDB" id="309483at2759"/>
<dbReference type="FunFam" id="3.30.230.10:FF:000002">
    <property type="entry name" value="30S ribosomal protein S5"/>
    <property type="match status" value="1"/>
</dbReference>
<gene>
    <name evidence="11" type="ORF">EB796_006307</name>
</gene>
<dbReference type="Proteomes" id="UP000593567">
    <property type="component" value="Unassembled WGS sequence"/>
</dbReference>
<keyword evidence="4" id="KW-0496">Mitochondrion</keyword>
<dbReference type="InterPro" id="IPR005324">
    <property type="entry name" value="Ribosomal_uS5_C"/>
</dbReference>
<evidence type="ECO:0000256" key="6">
    <source>
        <dbReference type="ARBA" id="ARBA00039335"/>
    </source>
</evidence>
<dbReference type="EMBL" id="VXIV02000884">
    <property type="protein sequence ID" value="KAF6035395.1"/>
    <property type="molecule type" value="Genomic_DNA"/>
</dbReference>
<evidence type="ECO:0000259" key="10">
    <source>
        <dbReference type="PROSITE" id="PS50881"/>
    </source>
</evidence>
<accession>A0A7J7KB24</accession>
<name>A0A7J7KB24_BUGNE</name>
<keyword evidence="3 8" id="KW-0689">Ribosomal protein</keyword>
<dbReference type="SUPFAM" id="SSF54211">
    <property type="entry name" value="Ribosomal protein S5 domain 2-like"/>
    <property type="match status" value="1"/>
</dbReference>
<dbReference type="Pfam" id="PF21251">
    <property type="entry name" value="Ribosomal_uS5m_N"/>
    <property type="match status" value="1"/>
</dbReference>
<evidence type="ECO:0000256" key="7">
    <source>
        <dbReference type="ARBA" id="ARBA00041606"/>
    </source>
</evidence>
<dbReference type="FunFam" id="3.30.160.20:FF:000022">
    <property type="entry name" value="28S ribosomal protein S5, mitochondrial"/>
    <property type="match status" value="1"/>
</dbReference>
<dbReference type="PANTHER" id="PTHR48277:SF1">
    <property type="entry name" value="MITOCHONDRIAL RIBOSOMAL PROTEIN S5"/>
    <property type="match status" value="1"/>
</dbReference>
<dbReference type="AlphaFoldDB" id="A0A7J7KB24"/>
<evidence type="ECO:0000256" key="3">
    <source>
        <dbReference type="ARBA" id="ARBA00022980"/>
    </source>
</evidence>
<dbReference type="InterPro" id="IPR013810">
    <property type="entry name" value="Ribosomal_uS5_N"/>
</dbReference>
<comment type="caution">
    <text evidence="11">The sequence shown here is derived from an EMBL/GenBank/DDBJ whole genome shotgun (WGS) entry which is preliminary data.</text>
</comment>
<keyword evidence="5 8" id="KW-0687">Ribonucleoprotein</keyword>
<sequence>MLAIPNSLRNILVNRLSPLLRGCIHKELNSQKTVCPAPVAMMSLALSSRYSSTFTNMSLGQLWDGCSGVSNAGKKKGRGKRGSSKRVVNIHLGKRLGYSKHKKYIYPGLNANVLVGDNERVKMAVLEKEEGEDETLLALRDKFYKFARTKRFPLERGWSGAKLPDNFDGFDSRILEFKTVSHMTGNLGRKHSFSALVVVGNGKGLVGTAVAKSSLGQPAIRKAKNTAAQRLQYVNLKENRTIWHDFHVKIGATRLIATPKPEGYGLVCHRAIRTIAQCVGIKDLYCKVEGRTKNIQNVAGCFLQGLLNMETHQNLADKTNYYVVELSPKYNVPSVLAEPSDGAVKEEPLEHFDLKRHYMDGKTLLRKGRKVRFYERLNSYHMQKINKLKFRNQHKLAIQRQASSIELM</sequence>
<dbReference type="InterPro" id="IPR014721">
    <property type="entry name" value="Ribsml_uS5_D2-typ_fold_subgr"/>
</dbReference>